<accession>A0A0G4PWV9</accession>
<reference evidence="1 2" key="1">
    <citation type="journal article" date="2014" name="Nat. Commun.">
        <title>Multiple recent horizontal transfers of a large genomic region in cheese making fungi.</title>
        <authorList>
            <person name="Cheeseman K."/>
            <person name="Ropars J."/>
            <person name="Renault P."/>
            <person name="Dupont J."/>
            <person name="Gouzy J."/>
            <person name="Branca A."/>
            <person name="Abraham A.L."/>
            <person name="Ceppi M."/>
            <person name="Conseiller E."/>
            <person name="Debuchy R."/>
            <person name="Malagnac F."/>
            <person name="Goarin A."/>
            <person name="Silar P."/>
            <person name="Lacoste S."/>
            <person name="Sallet E."/>
            <person name="Bensimon A."/>
            <person name="Giraud T."/>
            <person name="Brygoo Y."/>
        </authorList>
    </citation>
    <scope>NUCLEOTIDE SEQUENCE [LARGE SCALE GENOMIC DNA]</scope>
    <source>
        <strain evidence="2">FM 013</strain>
    </source>
</reference>
<organism evidence="1 2">
    <name type="scientific">Penicillium camemberti (strain FM 013)</name>
    <dbReference type="NCBI Taxonomy" id="1429867"/>
    <lineage>
        <taxon>Eukaryota</taxon>
        <taxon>Fungi</taxon>
        <taxon>Dikarya</taxon>
        <taxon>Ascomycota</taxon>
        <taxon>Pezizomycotina</taxon>
        <taxon>Eurotiomycetes</taxon>
        <taxon>Eurotiomycetidae</taxon>
        <taxon>Eurotiales</taxon>
        <taxon>Aspergillaceae</taxon>
        <taxon>Penicillium</taxon>
    </lineage>
</organism>
<dbReference type="AlphaFoldDB" id="A0A0G4PWV9"/>
<evidence type="ECO:0000313" key="1">
    <source>
        <dbReference type="EMBL" id="CRL30972.1"/>
    </source>
</evidence>
<dbReference type="STRING" id="1429867.A0A0G4PWV9"/>
<gene>
    <name evidence="1" type="ORF">PCAMFM013_S066g000001</name>
</gene>
<dbReference type="SUPFAM" id="SSF56219">
    <property type="entry name" value="DNase I-like"/>
    <property type="match status" value="1"/>
</dbReference>
<dbReference type="InterPro" id="IPR036691">
    <property type="entry name" value="Endo/exonu/phosph_ase_sf"/>
</dbReference>
<dbReference type="GO" id="GO:0004519">
    <property type="term" value="F:endonuclease activity"/>
    <property type="evidence" value="ECO:0007669"/>
    <property type="project" value="UniProtKB-KW"/>
</dbReference>
<proteinExistence type="predicted"/>
<dbReference type="Gene3D" id="3.60.10.10">
    <property type="entry name" value="Endonuclease/exonuclease/phosphatase"/>
    <property type="match status" value="1"/>
</dbReference>
<sequence length="194" mass="22510">MLEKNLRILQLNMMKSGPRIEARINDPQSLELDVLLIHEPSITTYRTHINHSVWRLYRPTSQTDAVRFRSLLYVNRRISTSSHRQLPCDHPDVAAINIWTADSQTLVFSVHIPPLPIFTGDVTVPKKRPTYFWELLYDILFAGLGNFSWDSQAVDRSRILKQSFYSLNVSFPDSYQQRGLTPTIVLIEVDVRML</sequence>
<keyword evidence="1" id="KW-0269">Exonuclease</keyword>
<keyword evidence="1" id="KW-0540">Nuclease</keyword>
<keyword evidence="1" id="KW-0255">Endonuclease</keyword>
<dbReference type="Proteomes" id="UP000053732">
    <property type="component" value="Unassembled WGS sequence"/>
</dbReference>
<dbReference type="EMBL" id="HG793199">
    <property type="protein sequence ID" value="CRL30972.1"/>
    <property type="molecule type" value="Genomic_DNA"/>
</dbReference>
<dbReference type="GO" id="GO:0004527">
    <property type="term" value="F:exonuclease activity"/>
    <property type="evidence" value="ECO:0007669"/>
    <property type="project" value="UniProtKB-KW"/>
</dbReference>
<keyword evidence="2" id="KW-1185">Reference proteome</keyword>
<evidence type="ECO:0000313" key="2">
    <source>
        <dbReference type="Proteomes" id="UP000053732"/>
    </source>
</evidence>
<name>A0A0G4PWV9_PENC3</name>
<protein>
    <submittedName>
        <fullName evidence="1">Endonuclease/exonuclease/phosphatase</fullName>
    </submittedName>
</protein>
<keyword evidence="1" id="KW-0378">Hydrolase</keyword>